<proteinExistence type="inferred from homology"/>
<dbReference type="HAMAP" id="MF_01416">
    <property type="entry name" value="ATP_synth_delta_bact"/>
    <property type="match status" value="1"/>
</dbReference>
<dbReference type="RefSeq" id="WP_009087702.1">
    <property type="nucleotide sequence ID" value="NZ_CP007547.1"/>
</dbReference>
<keyword evidence="3 7" id="KW-0375">Hydrogen ion transport</keyword>
<dbReference type="AlphaFoldDB" id="A0A077EAY1"/>
<dbReference type="EMBL" id="CP007547">
    <property type="protein sequence ID" value="AIL44597.1"/>
    <property type="molecule type" value="Genomic_DNA"/>
</dbReference>
<keyword evidence="2 7" id="KW-0813">Transport</keyword>
<name>A0A077EAY1_9FLAO</name>
<dbReference type="SUPFAM" id="SSF47928">
    <property type="entry name" value="N-terminal domain of the delta subunit of the F1F0-ATP synthase"/>
    <property type="match status" value="1"/>
</dbReference>
<dbReference type="GO" id="GO:0046933">
    <property type="term" value="F:proton-transporting ATP synthase activity, rotational mechanism"/>
    <property type="evidence" value="ECO:0007669"/>
    <property type="project" value="UniProtKB-UniRule"/>
</dbReference>
<evidence type="ECO:0000256" key="1">
    <source>
        <dbReference type="ARBA" id="ARBA00004370"/>
    </source>
</evidence>
<comment type="subcellular location">
    <subcellularLocation>
        <location evidence="7">Cell membrane</location>
        <topology evidence="7">Peripheral membrane protein</topology>
    </subcellularLocation>
    <subcellularLocation>
        <location evidence="1">Membrane</location>
    </subcellularLocation>
</comment>
<dbReference type="PRINTS" id="PR00125">
    <property type="entry name" value="ATPASEDELTA"/>
</dbReference>
<dbReference type="eggNOG" id="COG0712">
    <property type="taxonomic scope" value="Bacteria"/>
</dbReference>
<organism evidence="8 9">
    <name type="scientific">Elizabethkingia anophelis NUHP1</name>
    <dbReference type="NCBI Taxonomy" id="1338011"/>
    <lineage>
        <taxon>Bacteria</taxon>
        <taxon>Pseudomonadati</taxon>
        <taxon>Bacteroidota</taxon>
        <taxon>Flavobacteriia</taxon>
        <taxon>Flavobacteriales</taxon>
        <taxon>Weeksellaceae</taxon>
        <taxon>Elizabethkingia</taxon>
    </lineage>
</organism>
<keyword evidence="6 7" id="KW-0066">ATP synthesis</keyword>
<protein>
    <recommendedName>
        <fullName evidence="7">ATP synthase subunit delta</fullName>
    </recommendedName>
    <alternativeName>
        <fullName evidence="7">ATP synthase F(1) sector subunit delta</fullName>
    </alternativeName>
    <alternativeName>
        <fullName evidence="7">F-type ATPase subunit delta</fullName>
        <shortName evidence="7">F-ATPase subunit delta</shortName>
    </alternativeName>
</protein>
<dbReference type="Pfam" id="PF00213">
    <property type="entry name" value="OSCP"/>
    <property type="match status" value="1"/>
</dbReference>
<comment type="similarity">
    <text evidence="7">Belongs to the ATPase delta chain family.</text>
</comment>
<dbReference type="KEGG" id="eao:BD94_0822"/>
<dbReference type="InterPro" id="IPR000711">
    <property type="entry name" value="ATPase_OSCP/dsu"/>
</dbReference>
<sequence length="179" mass="19972">MRISKVAKRYAKGLLDFTQETGNTASVFAEMKDVVKILDASSELNKFFASPFIEAKKKISITEQIFAQFSQTSRNIIALAIKQGRESQIKGIAQEYINNVEDLNGVQRISLVTATQLTQQNIEDILKGSSLVDHSKTFDIETSIKPEILGGYVLRVGDQQVDASVKTKLSNIRKEFELN</sequence>
<dbReference type="GeneID" id="56685780"/>
<reference evidence="8" key="2">
    <citation type="journal article" date="2015" name="Genome Biol. Evol.">
        <title>Complete Genome Sequence and Transcriptomic Analysis of the Novel Pathogen Elizabethkingia anophelis in Response to Oxidative Stress.</title>
        <authorList>
            <person name="Li Y."/>
            <person name="Liu Y."/>
            <person name="Chew S.C."/>
            <person name="Tay M."/>
            <person name="Salido M.M."/>
            <person name="Teo J."/>
            <person name="Lauro F.M."/>
            <person name="Givskov M."/>
            <person name="Yang L."/>
        </authorList>
    </citation>
    <scope>NUCLEOTIDE SEQUENCE</scope>
    <source>
        <strain evidence="8">NUHP1</strain>
    </source>
</reference>
<reference evidence="8" key="1">
    <citation type="journal article" date="2013" name="Lancet">
        <title>First case of E anophelis outbreak in an intensive-care unit.</title>
        <authorList>
            <person name="Teo J."/>
            <person name="Tan S.Y."/>
            <person name="Tay M."/>
            <person name="Ding Y."/>
            <person name="Kjelleberg S."/>
            <person name="Givskov M."/>
            <person name="Lin R.T."/>
            <person name="Yang L."/>
        </authorList>
    </citation>
    <scope>NUCLEOTIDE SEQUENCE [LARGE SCALE GENOMIC DNA]</scope>
    <source>
        <strain evidence="8">NUHP1</strain>
    </source>
</reference>
<evidence type="ECO:0000313" key="9">
    <source>
        <dbReference type="Proteomes" id="UP000028933"/>
    </source>
</evidence>
<accession>A0A077EAY1</accession>
<comment type="function">
    <text evidence="7">This protein is part of the stalk that links CF(0) to CF(1). It either transmits conformational changes from CF(0) to CF(1) or is implicated in proton conduction.</text>
</comment>
<dbReference type="HOGENOM" id="CLU_085114_4_1_10"/>
<evidence type="ECO:0000256" key="4">
    <source>
        <dbReference type="ARBA" id="ARBA00023065"/>
    </source>
</evidence>
<dbReference type="GO" id="GO:0005886">
    <property type="term" value="C:plasma membrane"/>
    <property type="evidence" value="ECO:0007669"/>
    <property type="project" value="UniProtKB-SubCell"/>
</dbReference>
<evidence type="ECO:0000256" key="2">
    <source>
        <dbReference type="ARBA" id="ARBA00022448"/>
    </source>
</evidence>
<dbReference type="NCBIfam" id="TIGR01145">
    <property type="entry name" value="ATP_synt_delta"/>
    <property type="match status" value="1"/>
</dbReference>
<dbReference type="GO" id="GO:0045259">
    <property type="term" value="C:proton-transporting ATP synthase complex"/>
    <property type="evidence" value="ECO:0007669"/>
    <property type="project" value="UniProtKB-KW"/>
</dbReference>
<keyword evidence="7" id="KW-0139">CF(1)</keyword>
<evidence type="ECO:0000256" key="7">
    <source>
        <dbReference type="HAMAP-Rule" id="MF_01416"/>
    </source>
</evidence>
<evidence type="ECO:0000256" key="3">
    <source>
        <dbReference type="ARBA" id="ARBA00022781"/>
    </source>
</evidence>
<gene>
    <name evidence="7" type="primary">atpH</name>
    <name evidence="8" type="ORF">BD94_0822</name>
</gene>
<evidence type="ECO:0000256" key="6">
    <source>
        <dbReference type="ARBA" id="ARBA00023310"/>
    </source>
</evidence>
<evidence type="ECO:0000313" key="8">
    <source>
        <dbReference type="EMBL" id="AIL44597.1"/>
    </source>
</evidence>
<dbReference type="STRING" id="1338011.BD94_0822"/>
<comment type="function">
    <text evidence="7">F(1)F(0) ATP synthase produces ATP from ADP in the presence of a proton or sodium gradient. F-type ATPases consist of two structural domains, F(1) containing the extramembraneous catalytic core and F(0) containing the membrane proton channel, linked together by a central stalk and a peripheral stalk. During catalysis, ATP synthesis in the catalytic domain of F(1) is coupled via a rotary mechanism of the central stalk subunits to proton translocation.</text>
</comment>
<dbReference type="Proteomes" id="UP000028933">
    <property type="component" value="Chromosome"/>
</dbReference>
<dbReference type="InterPro" id="IPR026015">
    <property type="entry name" value="ATP_synth_OSCP/delta_N_sf"/>
</dbReference>
<keyword evidence="5 7" id="KW-0472">Membrane</keyword>
<dbReference type="PANTHER" id="PTHR11910">
    <property type="entry name" value="ATP SYNTHASE DELTA CHAIN"/>
    <property type="match status" value="1"/>
</dbReference>
<evidence type="ECO:0000256" key="5">
    <source>
        <dbReference type="ARBA" id="ARBA00023136"/>
    </source>
</evidence>
<keyword evidence="7" id="KW-1003">Cell membrane</keyword>
<keyword evidence="4 7" id="KW-0406">Ion transport</keyword>
<dbReference type="Gene3D" id="1.10.520.20">
    <property type="entry name" value="N-terminal domain of the delta subunit of the F1F0-ATP synthase"/>
    <property type="match status" value="1"/>
</dbReference>